<accession>A0A0G2IAM7</accession>
<proteinExistence type="predicted"/>
<evidence type="ECO:0000313" key="2">
    <source>
        <dbReference type="Proteomes" id="UP000034164"/>
    </source>
</evidence>
<dbReference type="AlphaFoldDB" id="A0A0G2IAM7"/>
<reference evidence="2" key="1">
    <citation type="journal article" date="2015" name="PLoS Genet.">
        <title>The dynamic genome and transcriptome of the human fungal pathogen Blastomyces and close relative Emmonsia.</title>
        <authorList>
            <person name="Munoz J.F."/>
            <person name="Gauthier G.M."/>
            <person name="Desjardins C.A."/>
            <person name="Gallo J.E."/>
            <person name="Holder J."/>
            <person name="Sullivan T.D."/>
            <person name="Marty A.J."/>
            <person name="Carmen J.C."/>
            <person name="Chen Z."/>
            <person name="Ding L."/>
            <person name="Gujja S."/>
            <person name="Magrini V."/>
            <person name="Misas E."/>
            <person name="Mitreva M."/>
            <person name="Priest M."/>
            <person name="Saif S."/>
            <person name="Whiston E.A."/>
            <person name="Young S."/>
            <person name="Zeng Q."/>
            <person name="Goldman W.E."/>
            <person name="Mardis E.R."/>
            <person name="Taylor J.W."/>
            <person name="McEwen J.G."/>
            <person name="Clay O.K."/>
            <person name="Klein B.S."/>
            <person name="Cuomo C.A."/>
        </authorList>
    </citation>
    <scope>NUCLEOTIDE SEQUENCE [LARGE SCALE GENOMIC DNA]</scope>
    <source>
        <strain evidence="2">UAMH 3008</strain>
    </source>
</reference>
<organism evidence="1 2">
    <name type="scientific">[Emmonsia] crescens</name>
    <dbReference type="NCBI Taxonomy" id="73230"/>
    <lineage>
        <taxon>Eukaryota</taxon>
        <taxon>Fungi</taxon>
        <taxon>Dikarya</taxon>
        <taxon>Ascomycota</taxon>
        <taxon>Pezizomycotina</taxon>
        <taxon>Eurotiomycetes</taxon>
        <taxon>Eurotiomycetidae</taxon>
        <taxon>Onygenales</taxon>
        <taxon>Ajellomycetaceae</taxon>
        <taxon>Emergomyces</taxon>
    </lineage>
</organism>
<protein>
    <submittedName>
        <fullName evidence="1">Uncharacterized protein</fullName>
    </submittedName>
</protein>
<sequence length="61" mass="6760">MFSYIDLYPNAGMKSSPLHPSVAAASMHTSPTNNNWTQPIIIAQNQTGHDASARYQNAVWR</sequence>
<name>A0A0G2IAM7_9EURO</name>
<dbReference type="VEuPathDB" id="FungiDB:EMCG_06755"/>
<dbReference type="EMBL" id="LCZI01000227">
    <property type="protein sequence ID" value="KKZ67568.1"/>
    <property type="molecule type" value="Genomic_DNA"/>
</dbReference>
<comment type="caution">
    <text evidence="1">The sequence shown here is derived from an EMBL/GenBank/DDBJ whole genome shotgun (WGS) entry which is preliminary data.</text>
</comment>
<dbReference type="Proteomes" id="UP000034164">
    <property type="component" value="Unassembled WGS sequence"/>
</dbReference>
<evidence type="ECO:0000313" key="1">
    <source>
        <dbReference type="EMBL" id="KKZ67568.1"/>
    </source>
</evidence>
<gene>
    <name evidence="1" type="ORF">EMCG_06755</name>
</gene>